<dbReference type="InterPro" id="IPR020904">
    <property type="entry name" value="Sc_DH/Rdtase_CS"/>
</dbReference>
<dbReference type="OrthoDB" id="822355at2"/>
<comment type="similarity">
    <text evidence="1 3">Belongs to the short-chain dehydrogenases/reductases (SDR) family.</text>
</comment>
<dbReference type="PRINTS" id="PR00081">
    <property type="entry name" value="GDHRDH"/>
</dbReference>
<organism evidence="5 6">
    <name type="scientific">Phaeodactylibacter luteus</name>
    <dbReference type="NCBI Taxonomy" id="1564516"/>
    <lineage>
        <taxon>Bacteria</taxon>
        <taxon>Pseudomonadati</taxon>
        <taxon>Bacteroidota</taxon>
        <taxon>Saprospiria</taxon>
        <taxon>Saprospirales</taxon>
        <taxon>Haliscomenobacteraceae</taxon>
        <taxon>Phaeodactylibacter</taxon>
    </lineage>
</organism>
<keyword evidence="2" id="KW-0560">Oxidoreductase</keyword>
<dbReference type="Proteomes" id="UP000321580">
    <property type="component" value="Unassembled WGS sequence"/>
</dbReference>
<dbReference type="EMBL" id="VOOR01000035">
    <property type="protein sequence ID" value="TXB62163.1"/>
    <property type="molecule type" value="Genomic_DNA"/>
</dbReference>
<evidence type="ECO:0000256" key="1">
    <source>
        <dbReference type="ARBA" id="ARBA00006484"/>
    </source>
</evidence>
<keyword evidence="6" id="KW-1185">Reference proteome</keyword>
<dbReference type="InterPro" id="IPR057326">
    <property type="entry name" value="KR_dom"/>
</dbReference>
<accession>A0A5C6RJ66</accession>
<comment type="caution">
    <text evidence="5">The sequence shown here is derived from an EMBL/GenBank/DDBJ whole genome shotgun (WGS) entry which is preliminary data.</text>
</comment>
<feature type="domain" description="Ketoreductase" evidence="4">
    <location>
        <begin position="3"/>
        <end position="171"/>
    </location>
</feature>
<dbReference type="Gene3D" id="3.40.50.720">
    <property type="entry name" value="NAD(P)-binding Rossmann-like Domain"/>
    <property type="match status" value="1"/>
</dbReference>
<proteinExistence type="inferred from homology"/>
<evidence type="ECO:0000259" key="4">
    <source>
        <dbReference type="SMART" id="SM00822"/>
    </source>
</evidence>
<dbReference type="InterPro" id="IPR036291">
    <property type="entry name" value="NAD(P)-bd_dom_sf"/>
</dbReference>
<dbReference type="PRINTS" id="PR00080">
    <property type="entry name" value="SDRFAMILY"/>
</dbReference>
<protein>
    <submittedName>
        <fullName evidence="5">SDR family oxidoreductase</fullName>
    </submittedName>
</protein>
<dbReference type="InterPro" id="IPR002347">
    <property type="entry name" value="SDR_fam"/>
</dbReference>
<dbReference type="SUPFAM" id="SSF51735">
    <property type="entry name" value="NAD(P)-binding Rossmann-fold domains"/>
    <property type="match status" value="1"/>
</dbReference>
<dbReference type="PANTHER" id="PTHR44169:SF6">
    <property type="entry name" value="NADPH-DEPENDENT 1-ACYLDIHYDROXYACETONE PHOSPHATE REDUCTASE"/>
    <property type="match status" value="1"/>
</dbReference>
<evidence type="ECO:0000256" key="3">
    <source>
        <dbReference type="RuleBase" id="RU000363"/>
    </source>
</evidence>
<dbReference type="GO" id="GO:0016491">
    <property type="term" value="F:oxidoreductase activity"/>
    <property type="evidence" value="ECO:0007669"/>
    <property type="project" value="UniProtKB-KW"/>
</dbReference>
<sequence>MTQTILITGASSGLGRALAQHLQAAGYRVFGTSRSPKSEWAGGVRMLQMDVCDSQSVQQAVQALVEEAGRLDVLINNAGIGIAGPVEEVDLEEARRVFDTNVFGVVRVCKAVLPHMRRQRGGRIFTISSIGSRVGLPYRSIYCSSKAAVDLITESLRPEARPFGIQVAGIHAGDVRTNINAHRIKTYRPDGPYAGPFERTYAMIDREVEEGMPAAEVAREIARLIERPYLHPFYSVGKPLQRLSLILKRVLPGSWFERLLRWYTG</sequence>
<dbReference type="SMART" id="SM00822">
    <property type="entry name" value="PKS_KR"/>
    <property type="match status" value="1"/>
</dbReference>
<evidence type="ECO:0000313" key="5">
    <source>
        <dbReference type="EMBL" id="TXB62163.1"/>
    </source>
</evidence>
<gene>
    <name evidence="5" type="ORF">FRY97_15375</name>
</gene>
<reference evidence="5 6" key="1">
    <citation type="submission" date="2019-08" db="EMBL/GenBank/DDBJ databases">
        <title>Genome of Phaeodactylibacter luteus.</title>
        <authorList>
            <person name="Bowman J.P."/>
        </authorList>
    </citation>
    <scope>NUCLEOTIDE SEQUENCE [LARGE SCALE GENOMIC DNA]</scope>
    <source>
        <strain evidence="5 6">KCTC 42180</strain>
    </source>
</reference>
<evidence type="ECO:0000313" key="6">
    <source>
        <dbReference type="Proteomes" id="UP000321580"/>
    </source>
</evidence>
<dbReference type="Pfam" id="PF00106">
    <property type="entry name" value="adh_short"/>
    <property type="match status" value="1"/>
</dbReference>
<name>A0A5C6RJ66_9BACT</name>
<dbReference type="CDD" id="cd05374">
    <property type="entry name" value="17beta-HSD-like_SDR_c"/>
    <property type="match status" value="1"/>
</dbReference>
<dbReference type="PROSITE" id="PS00061">
    <property type="entry name" value="ADH_SHORT"/>
    <property type="match status" value="1"/>
</dbReference>
<dbReference type="PANTHER" id="PTHR44169">
    <property type="entry name" value="NADPH-DEPENDENT 1-ACYLDIHYDROXYACETONE PHOSPHATE REDUCTASE"/>
    <property type="match status" value="1"/>
</dbReference>
<dbReference type="RefSeq" id="WP_147168448.1">
    <property type="nucleotide sequence ID" value="NZ_VOOR01000035.1"/>
</dbReference>
<evidence type="ECO:0000256" key="2">
    <source>
        <dbReference type="ARBA" id="ARBA00023002"/>
    </source>
</evidence>
<dbReference type="AlphaFoldDB" id="A0A5C6RJ66"/>